<dbReference type="AlphaFoldDB" id="A0A8H7EDB2"/>
<feature type="region of interest" description="Disordered" evidence="1">
    <location>
        <begin position="124"/>
        <end position="152"/>
    </location>
</feature>
<reference evidence="2" key="2">
    <citation type="submission" date="2020-08" db="EMBL/GenBank/DDBJ databases">
        <title>Draft Genome Sequence of Cumin Blight Pathogen Alternaria burnsii.</title>
        <authorList>
            <person name="Feng Z."/>
        </authorList>
    </citation>
    <scope>NUCLEOTIDE SEQUENCE</scope>
    <source>
        <strain evidence="2">CBS107.38</strain>
    </source>
</reference>
<keyword evidence="3" id="KW-1185">Reference proteome</keyword>
<dbReference type="RefSeq" id="XP_038783764.1">
    <property type="nucleotide sequence ID" value="XM_038933799.1"/>
</dbReference>
<dbReference type="Proteomes" id="UP000596902">
    <property type="component" value="Unassembled WGS sequence"/>
</dbReference>
<proteinExistence type="predicted"/>
<feature type="region of interest" description="Disordered" evidence="1">
    <location>
        <begin position="181"/>
        <end position="202"/>
    </location>
</feature>
<evidence type="ECO:0000313" key="3">
    <source>
        <dbReference type="Proteomes" id="UP000596902"/>
    </source>
</evidence>
<evidence type="ECO:0000256" key="1">
    <source>
        <dbReference type="SAM" id="MobiDB-lite"/>
    </source>
</evidence>
<dbReference type="GeneID" id="62206977"/>
<gene>
    <name evidence="2" type="ORF">GT037_008752</name>
</gene>
<organism evidence="2 3">
    <name type="scientific">Alternaria burnsii</name>
    <dbReference type="NCBI Taxonomy" id="1187904"/>
    <lineage>
        <taxon>Eukaryota</taxon>
        <taxon>Fungi</taxon>
        <taxon>Dikarya</taxon>
        <taxon>Ascomycota</taxon>
        <taxon>Pezizomycotina</taxon>
        <taxon>Dothideomycetes</taxon>
        <taxon>Pleosporomycetidae</taxon>
        <taxon>Pleosporales</taxon>
        <taxon>Pleosporineae</taxon>
        <taxon>Pleosporaceae</taxon>
        <taxon>Alternaria</taxon>
        <taxon>Alternaria sect. Alternaria</taxon>
    </lineage>
</organism>
<dbReference type="OrthoDB" id="10347860at2759"/>
<name>A0A8H7EDB2_9PLEO</name>
<protein>
    <submittedName>
        <fullName evidence="2">Uncharacterized protein</fullName>
    </submittedName>
</protein>
<sequence length="202" mass="22436">MSAVYPKPEAESPAAKDVEEKLQKAEADIRIGNHVSGFWLAQEAIALAESCIEWDAGDVVSTQQLVVVMLRRYNLFKEAEQIEAEIELNLEDLSDEETRKTIQDEINVHKRQTPNGLEALDQSIRSGHSQRHSLPQPSLNTGEPSHTPSTKKTITGVEHGLVSQTCPHQPVRSMDNTAEFSLEDHSNKKLHALNPNGRSGTR</sequence>
<reference evidence="2" key="1">
    <citation type="submission" date="2020-01" db="EMBL/GenBank/DDBJ databases">
        <authorList>
            <person name="Feng Z.H.Z."/>
        </authorList>
    </citation>
    <scope>NUCLEOTIDE SEQUENCE</scope>
    <source>
        <strain evidence="2">CBS107.38</strain>
    </source>
</reference>
<accession>A0A8H7EDB2</accession>
<evidence type="ECO:0000313" key="2">
    <source>
        <dbReference type="EMBL" id="KAF7673429.1"/>
    </source>
</evidence>
<comment type="caution">
    <text evidence="2">The sequence shown here is derived from an EMBL/GenBank/DDBJ whole genome shotgun (WGS) entry which is preliminary data.</text>
</comment>
<dbReference type="EMBL" id="JAAABM010000013">
    <property type="protein sequence ID" value="KAF7673429.1"/>
    <property type="molecule type" value="Genomic_DNA"/>
</dbReference>